<dbReference type="Gene3D" id="3.40.50.720">
    <property type="entry name" value="NAD(P)-binding Rossmann-like Domain"/>
    <property type="match status" value="1"/>
</dbReference>
<protein>
    <submittedName>
        <fullName evidence="2">GDP-mannose 4,6-dehydratase</fullName>
    </submittedName>
</protein>
<feature type="domain" description="NAD(P)-binding" evidence="1">
    <location>
        <begin position="9"/>
        <end position="306"/>
    </location>
</feature>
<dbReference type="AlphaFoldDB" id="A0A832X6A5"/>
<dbReference type="Pfam" id="PF16363">
    <property type="entry name" value="GDP_Man_Dehyd"/>
    <property type="match status" value="1"/>
</dbReference>
<dbReference type="PRINTS" id="PR01713">
    <property type="entry name" value="NUCEPIMERASE"/>
</dbReference>
<comment type="caution">
    <text evidence="2">The sequence shown here is derived from an EMBL/GenBank/DDBJ whole genome shotgun (WGS) entry which is preliminary data.</text>
</comment>
<dbReference type="PANTHER" id="PTHR43000">
    <property type="entry name" value="DTDP-D-GLUCOSE 4,6-DEHYDRATASE-RELATED"/>
    <property type="match status" value="1"/>
</dbReference>
<dbReference type="Proteomes" id="UP000646946">
    <property type="component" value="Unassembled WGS sequence"/>
</dbReference>
<gene>
    <name evidence="2" type="ORF">H1016_04095</name>
</gene>
<keyword evidence="3" id="KW-1185">Reference proteome</keyword>
<organism evidence="2 3">
    <name type="scientific">Candidatus Naiadarchaeum limnaeum</name>
    <dbReference type="NCBI Taxonomy" id="2756139"/>
    <lineage>
        <taxon>Archaea</taxon>
        <taxon>Candidatus Undinarchaeota</taxon>
        <taxon>Candidatus Undinarchaeia</taxon>
        <taxon>Candidatus Naiadarchaeales</taxon>
        <taxon>Candidatus Naiadarchaeaceae</taxon>
        <taxon>Candidatus Naiadarchaeum</taxon>
    </lineage>
</organism>
<dbReference type="InterPro" id="IPR016040">
    <property type="entry name" value="NAD(P)-bd_dom"/>
</dbReference>
<sequence>MNLQGKNVLVTGGAGFIGSTLVRELLREKANVTVYDNFFSGDMENLEEIKDEIKIVSGNILDPELKNVLQANVIEYVFHLAAEPYIPYCYDRPKMFFEVNATGTLDVLLACKEGGIKKVVHYSSSEVYGTAQYVPMDEKHPTLPASTYAVSKLAADRLAFTMFHEQNVPVAILRQFNVYGPRETHPYIIPELITQLSNSNKLKLGNVKASRDFTYVDDAARGAIEIMKSKDTIGEVVNMGSGKDYTVQQLAEIIGELLGRKNLQIETEKTRFRPLDVQRLQCNYSKMKKLTGWSPKTDFMKGLEKTIQWYSENGKKWIWERKIGPEEKLWKPK</sequence>
<reference evidence="2 3" key="1">
    <citation type="journal article" name="Nat. Commun.">
        <title>Undinarchaeota illuminate DPANN phylogeny and the impact of gene transfer on archaeal evolution.</title>
        <authorList>
            <person name="Dombrowski N."/>
            <person name="Williams T.A."/>
            <person name="Sun J."/>
            <person name="Woodcroft B.J."/>
            <person name="Lee J.H."/>
            <person name="Minh B.Q."/>
            <person name="Rinke C."/>
            <person name="Spang A."/>
        </authorList>
    </citation>
    <scope>NUCLEOTIDE SEQUENCE [LARGE SCALE GENOMIC DNA]</scope>
    <source>
        <strain evidence="2">MAG_bin1129</strain>
    </source>
</reference>
<accession>A0A832X6A5</accession>
<name>A0A832X6A5_9ARCH</name>
<dbReference type="EMBL" id="DVAB01000033">
    <property type="protein sequence ID" value="HIK00695.1"/>
    <property type="molecule type" value="Genomic_DNA"/>
</dbReference>
<proteinExistence type="predicted"/>
<evidence type="ECO:0000259" key="1">
    <source>
        <dbReference type="Pfam" id="PF16363"/>
    </source>
</evidence>
<evidence type="ECO:0000313" key="2">
    <source>
        <dbReference type="EMBL" id="HIK00695.1"/>
    </source>
</evidence>
<dbReference type="SUPFAM" id="SSF51735">
    <property type="entry name" value="NAD(P)-binding Rossmann-fold domains"/>
    <property type="match status" value="1"/>
</dbReference>
<evidence type="ECO:0000313" key="3">
    <source>
        <dbReference type="Proteomes" id="UP000646946"/>
    </source>
</evidence>
<dbReference type="InterPro" id="IPR036291">
    <property type="entry name" value="NAD(P)-bd_dom_sf"/>
</dbReference>